<proteinExistence type="predicted"/>
<gene>
    <name evidence="6 7" type="primary">LOC103517501</name>
</gene>
<accession>A0A1S3DGY4</accession>
<dbReference type="KEGG" id="dci:103517501"/>
<dbReference type="PANTHER" id="PTHR45736:SF1">
    <property type="entry name" value="WITHOUT CHILDREN, ISOFORM B"/>
    <property type="match status" value="1"/>
</dbReference>
<dbReference type="GeneID" id="103517501"/>
<evidence type="ECO:0000256" key="2">
    <source>
        <dbReference type="ARBA" id="ARBA00022553"/>
    </source>
</evidence>
<feature type="domain" description="ZMYM2-like/QRICH1 C-terminal" evidence="4">
    <location>
        <begin position="15"/>
        <end position="164"/>
    </location>
</feature>
<keyword evidence="5" id="KW-1185">Reference proteome</keyword>
<keyword evidence="1" id="KW-1017">Isopeptide bond</keyword>
<evidence type="ECO:0000256" key="3">
    <source>
        <dbReference type="ARBA" id="ARBA00022843"/>
    </source>
</evidence>
<evidence type="ECO:0000313" key="6">
    <source>
        <dbReference type="RefSeq" id="XP_008480760.1"/>
    </source>
</evidence>
<dbReference type="OMA" id="AWEYENT"/>
<evidence type="ECO:0000313" key="5">
    <source>
        <dbReference type="Proteomes" id="UP000079169"/>
    </source>
</evidence>
<reference evidence="6 7" key="1">
    <citation type="submission" date="2025-04" db="UniProtKB">
        <authorList>
            <consortium name="RefSeq"/>
        </authorList>
    </citation>
    <scope>IDENTIFICATION</scope>
</reference>
<organism evidence="5 6">
    <name type="scientific">Diaphorina citri</name>
    <name type="common">Asian citrus psyllid</name>
    <dbReference type="NCBI Taxonomy" id="121845"/>
    <lineage>
        <taxon>Eukaryota</taxon>
        <taxon>Metazoa</taxon>
        <taxon>Ecdysozoa</taxon>
        <taxon>Arthropoda</taxon>
        <taxon>Hexapoda</taxon>
        <taxon>Insecta</taxon>
        <taxon>Pterygota</taxon>
        <taxon>Neoptera</taxon>
        <taxon>Paraneoptera</taxon>
        <taxon>Hemiptera</taxon>
        <taxon>Sternorrhyncha</taxon>
        <taxon>Psylloidea</taxon>
        <taxon>Psyllidae</taxon>
        <taxon>Diaphorininae</taxon>
        <taxon>Diaphorina</taxon>
    </lineage>
</organism>
<dbReference type="Pfam" id="PF12012">
    <property type="entry name" value="DUF3504"/>
    <property type="match status" value="1"/>
</dbReference>
<name>A0A1S3DGY4_DIACI</name>
<protein>
    <submittedName>
        <fullName evidence="6">Glutamine-rich protein 1-like isoform X1</fullName>
    </submittedName>
    <submittedName>
        <fullName evidence="7">Glutamine-rich protein 1-like isoform X2</fullName>
    </submittedName>
</protein>
<dbReference type="AlphaFoldDB" id="A0A1S3DGY4"/>
<sequence>MNILAKVLYLFTDVIVTRVEEEYLWESKQLGAYSPHTLINTLMYFNTKYFLRFSLGEHEKLSFQRLTINWKFGLKKGPKILRMLIMDDSMKLTKIELEEDVNHPLRCPVKLYEFYMSKCPDTVKNSYDLLYLAPEHSCVPESPIWFSNTKLDTNSVSRTLNRIKMVKEIVSIM</sequence>
<dbReference type="STRING" id="121845.A0A1S3DGY4"/>
<evidence type="ECO:0000256" key="1">
    <source>
        <dbReference type="ARBA" id="ARBA00022499"/>
    </source>
</evidence>
<dbReference type="RefSeq" id="XP_008480760.1">
    <property type="nucleotide sequence ID" value="XM_008482538.3"/>
</dbReference>
<dbReference type="RefSeq" id="XP_017302966.1">
    <property type="nucleotide sequence ID" value="XM_017447477.2"/>
</dbReference>
<dbReference type="Proteomes" id="UP000079169">
    <property type="component" value="Unplaced"/>
</dbReference>
<evidence type="ECO:0000313" key="7">
    <source>
        <dbReference type="RefSeq" id="XP_017302966.1"/>
    </source>
</evidence>
<evidence type="ECO:0000259" key="4">
    <source>
        <dbReference type="Pfam" id="PF12012"/>
    </source>
</evidence>
<keyword evidence="2" id="KW-0597">Phosphoprotein</keyword>
<dbReference type="PaxDb" id="121845-A0A1S3DGY4"/>
<dbReference type="InterPro" id="IPR051284">
    <property type="entry name" value="ZnF_MYMT-QRICH1"/>
</dbReference>
<dbReference type="PANTHER" id="PTHR45736">
    <property type="entry name" value="ZINC FINGER MYM-TYPE PROTEIN"/>
    <property type="match status" value="1"/>
</dbReference>
<keyword evidence="3" id="KW-0832">Ubl conjugation</keyword>
<dbReference type="InterPro" id="IPR021893">
    <property type="entry name" value="ZMYM2-like_C"/>
</dbReference>